<dbReference type="eggNOG" id="COG3344">
    <property type="taxonomic scope" value="Bacteria"/>
</dbReference>
<keyword evidence="2" id="KW-0808">Transferase</keyword>
<dbReference type="EC" id="2.7.7.49" evidence="1"/>
<dbReference type="PROSITE" id="PS50878">
    <property type="entry name" value="RT_POL"/>
    <property type="match status" value="1"/>
</dbReference>
<reference evidence="12 13" key="1">
    <citation type="submission" date="2011-08" db="EMBL/GenBank/DDBJ databases">
        <title>The Genome Sequence of Alistipes indistinctus YIT 12060.</title>
        <authorList>
            <consortium name="The Broad Institute Genome Sequencing Platform"/>
            <person name="Earl A."/>
            <person name="Ward D."/>
            <person name="Feldgarden M."/>
            <person name="Gevers D."/>
            <person name="Morotomi M."/>
            <person name="Young S.K."/>
            <person name="Zeng Q."/>
            <person name="Gargeya S."/>
            <person name="Fitzgerald M."/>
            <person name="Haas B."/>
            <person name="Abouelleil A."/>
            <person name="Alvarado L."/>
            <person name="Arachchi H.M."/>
            <person name="Berlin A."/>
            <person name="Brown A."/>
            <person name="Chapman S.B."/>
            <person name="Chen Z."/>
            <person name="Dunbar C."/>
            <person name="Freedman E."/>
            <person name="Gearin G."/>
            <person name="Gellesch M."/>
            <person name="Goldberg J."/>
            <person name="Griggs A."/>
            <person name="Gujja S."/>
            <person name="Heiman D."/>
            <person name="Howarth C."/>
            <person name="Larson L."/>
            <person name="Lui A."/>
            <person name="MacDonald P.J.P."/>
            <person name="Montmayeur A."/>
            <person name="Murphy C."/>
            <person name="Neiman D."/>
            <person name="Pearson M."/>
            <person name="Priest M."/>
            <person name="Roberts A."/>
            <person name="Saif S."/>
            <person name="Shea T."/>
            <person name="Shenoy N."/>
            <person name="Sisk P."/>
            <person name="Stolte C."/>
            <person name="Sykes S."/>
            <person name="Wortman J."/>
            <person name="Nusbaum C."/>
            <person name="Birren B."/>
        </authorList>
    </citation>
    <scope>NUCLEOTIDE SEQUENCE [LARGE SCALE GENOMIC DNA]</scope>
    <source>
        <strain evidence="12 13">YIT 12060</strain>
    </source>
</reference>
<accession>G5HAU4</accession>
<dbReference type="PATRIC" id="fig|742725.3.peg.1854"/>
<dbReference type="PRINTS" id="PR00866">
    <property type="entry name" value="RNADNAPOLMS"/>
</dbReference>
<dbReference type="EMBL" id="ADLD01000013">
    <property type="protein sequence ID" value="EHB91710.1"/>
    <property type="molecule type" value="Genomic_DNA"/>
</dbReference>
<gene>
    <name evidence="12" type="ORF">HMPREF9450_01759</name>
</gene>
<evidence type="ECO:0000256" key="2">
    <source>
        <dbReference type="ARBA" id="ARBA00022679"/>
    </source>
</evidence>
<evidence type="ECO:0000256" key="7">
    <source>
        <dbReference type="ARBA" id="ARBA00023118"/>
    </source>
</evidence>
<keyword evidence="7" id="KW-0051">Antiviral defense</keyword>
<dbReference type="InterPro" id="IPR000477">
    <property type="entry name" value="RT_dom"/>
</dbReference>
<feature type="domain" description="Reverse transcriptase" evidence="11">
    <location>
        <begin position="53"/>
        <end position="304"/>
    </location>
</feature>
<dbReference type="RefSeq" id="WP_009134565.1">
    <property type="nucleotide sequence ID" value="NZ_CP102250.1"/>
</dbReference>
<comment type="similarity">
    <text evidence="8">Belongs to the bacterial reverse transcriptase family.</text>
</comment>
<evidence type="ECO:0000256" key="4">
    <source>
        <dbReference type="ARBA" id="ARBA00022723"/>
    </source>
</evidence>
<evidence type="ECO:0000256" key="9">
    <source>
        <dbReference type="ARBA" id="ARBA00048173"/>
    </source>
</evidence>
<dbReference type="Pfam" id="PF00078">
    <property type="entry name" value="RVT_1"/>
    <property type="match status" value="1"/>
</dbReference>
<dbReference type="GO" id="GO:0003964">
    <property type="term" value="F:RNA-directed DNA polymerase activity"/>
    <property type="evidence" value="ECO:0007669"/>
    <property type="project" value="UniProtKB-KW"/>
</dbReference>
<evidence type="ECO:0000256" key="1">
    <source>
        <dbReference type="ARBA" id="ARBA00012493"/>
    </source>
</evidence>
<evidence type="ECO:0000256" key="3">
    <source>
        <dbReference type="ARBA" id="ARBA00022695"/>
    </source>
</evidence>
<dbReference type="Proteomes" id="UP000006008">
    <property type="component" value="Unassembled WGS sequence"/>
</dbReference>
<keyword evidence="6" id="KW-0695">RNA-directed DNA polymerase</keyword>
<evidence type="ECO:0000256" key="8">
    <source>
        <dbReference type="ARBA" id="ARBA00034120"/>
    </source>
</evidence>
<dbReference type="GO" id="GO:0046872">
    <property type="term" value="F:metal ion binding"/>
    <property type="evidence" value="ECO:0007669"/>
    <property type="project" value="UniProtKB-KW"/>
</dbReference>
<protein>
    <recommendedName>
        <fullName evidence="1">RNA-directed DNA polymerase</fullName>
        <ecNumber evidence="1">2.7.7.49</ecNumber>
    </recommendedName>
</protein>
<feature type="compositionally biased region" description="Basic and acidic residues" evidence="10">
    <location>
        <begin position="426"/>
        <end position="443"/>
    </location>
</feature>
<dbReference type="GO" id="GO:0051607">
    <property type="term" value="P:defense response to virus"/>
    <property type="evidence" value="ECO:0007669"/>
    <property type="project" value="UniProtKB-KW"/>
</dbReference>
<dbReference type="HOGENOM" id="CLU_013584_2_1_10"/>
<dbReference type="InterPro" id="IPR051083">
    <property type="entry name" value="GrpII_Intron_Splice-Mob/Def"/>
</dbReference>
<evidence type="ECO:0000256" key="6">
    <source>
        <dbReference type="ARBA" id="ARBA00022918"/>
    </source>
</evidence>
<keyword evidence="5" id="KW-0460">Magnesium</keyword>
<evidence type="ECO:0000256" key="10">
    <source>
        <dbReference type="SAM" id="MobiDB-lite"/>
    </source>
</evidence>
<dbReference type="InterPro" id="IPR000123">
    <property type="entry name" value="Reverse_transcriptase_msDNA"/>
</dbReference>
<organism evidence="12 13">
    <name type="scientific">Alistipes indistinctus YIT 12060</name>
    <dbReference type="NCBI Taxonomy" id="742725"/>
    <lineage>
        <taxon>Bacteria</taxon>
        <taxon>Pseudomonadati</taxon>
        <taxon>Bacteroidota</taxon>
        <taxon>Bacteroidia</taxon>
        <taxon>Bacteroidales</taxon>
        <taxon>Rikenellaceae</taxon>
        <taxon>Alistipes</taxon>
    </lineage>
</organism>
<evidence type="ECO:0000259" key="11">
    <source>
        <dbReference type="PROSITE" id="PS50878"/>
    </source>
</evidence>
<keyword evidence="4" id="KW-0479">Metal-binding</keyword>
<dbReference type="SUPFAM" id="SSF56672">
    <property type="entry name" value="DNA/RNA polymerases"/>
    <property type="match status" value="1"/>
</dbReference>
<dbReference type="InterPro" id="IPR043502">
    <property type="entry name" value="DNA/RNA_pol_sf"/>
</dbReference>
<dbReference type="CDD" id="cd01651">
    <property type="entry name" value="RT_G2_intron"/>
    <property type="match status" value="1"/>
</dbReference>
<dbReference type="AlphaFoldDB" id="G5HAU4"/>
<dbReference type="GO" id="GO:0003723">
    <property type="term" value="F:RNA binding"/>
    <property type="evidence" value="ECO:0007669"/>
    <property type="project" value="InterPro"/>
</dbReference>
<keyword evidence="13" id="KW-1185">Reference proteome</keyword>
<evidence type="ECO:0000313" key="12">
    <source>
        <dbReference type="EMBL" id="EHB91710.1"/>
    </source>
</evidence>
<dbReference type="GeneID" id="92815213"/>
<evidence type="ECO:0000313" key="13">
    <source>
        <dbReference type="Proteomes" id="UP000006008"/>
    </source>
</evidence>
<keyword evidence="3" id="KW-0548">Nucleotidyltransferase</keyword>
<name>G5HAU4_9BACT</name>
<dbReference type="PANTHER" id="PTHR34047">
    <property type="entry name" value="NUCLEAR INTRON MATURASE 1, MITOCHONDRIAL-RELATED"/>
    <property type="match status" value="1"/>
</dbReference>
<dbReference type="PANTHER" id="PTHR34047:SF8">
    <property type="entry name" value="PROTEIN YKFC"/>
    <property type="match status" value="1"/>
</dbReference>
<comment type="caution">
    <text evidence="12">The sequence shown here is derived from an EMBL/GenBank/DDBJ whole genome shotgun (WGS) entry which is preliminary data.</text>
</comment>
<feature type="region of interest" description="Disordered" evidence="10">
    <location>
        <begin position="424"/>
        <end position="443"/>
    </location>
</feature>
<sequence length="443" mass="51223">MTQSISLLNKISSIESLTKAWGKLNKSNEDSHGLSDESIKTFEKDRDDRIQSISRKLREGKYKFSPYRPVLIPKRDGTGRPLQIPEIQDRLVFKAIALELESIFHEKLKASEGISFAYQKDIGIRQAIEKIESHYKNGNPYIFESDLMDFFTSVDKNTLLNEHILPYLPDESINDLLKDGLNQGIGQLERFIPESKRHYFDKCGGGIPQGNPLSPLFSNIYLLPFDSSLKEKGYNLVRYADDFVVLADSRKKCEQAYEDCRSILSSDQLKLSIHPLNEKNAKGKIKTKIFDIKEEPLHFLSITFDGKNYYPTRENVDGLKDKIKSLCFEDGLTVDKLLTRQANKIDGWVSAFFYTDMDRYSHEIDCYINRQVYLALRNLEWRFNLRRLGKVPARFKEKGGSSECLSPKQRKNSGIPYCKDLMKKKRADEKRKQAMLSERPKNK</sequence>
<proteinExistence type="inferred from homology"/>
<comment type="catalytic activity">
    <reaction evidence="9">
        <text>DNA(n) + a 2'-deoxyribonucleoside 5'-triphosphate = DNA(n+1) + diphosphate</text>
        <dbReference type="Rhea" id="RHEA:22508"/>
        <dbReference type="Rhea" id="RHEA-COMP:17339"/>
        <dbReference type="Rhea" id="RHEA-COMP:17340"/>
        <dbReference type="ChEBI" id="CHEBI:33019"/>
        <dbReference type="ChEBI" id="CHEBI:61560"/>
        <dbReference type="ChEBI" id="CHEBI:173112"/>
        <dbReference type="EC" id="2.7.7.49"/>
    </reaction>
</comment>
<evidence type="ECO:0000256" key="5">
    <source>
        <dbReference type="ARBA" id="ARBA00022842"/>
    </source>
</evidence>